<dbReference type="RefSeq" id="XP_062704356.1">
    <property type="nucleotide sequence ID" value="XM_062848372.1"/>
</dbReference>
<proteinExistence type="predicted"/>
<accession>A0ABM2A6J8</accession>
<dbReference type="EnsemblMetazoa" id="AALFPA23_024952.R37191">
    <property type="protein sequence ID" value="AALFPA23_024952.P37191"/>
    <property type="gene ID" value="AALFPA23_024952"/>
</dbReference>
<keyword evidence="2" id="KW-1185">Reference proteome</keyword>
<protein>
    <recommendedName>
        <fullName evidence="3">Peptidase aspartic putative domain-containing protein</fullName>
    </recommendedName>
</protein>
<dbReference type="Proteomes" id="UP000069940">
    <property type="component" value="Unassembled WGS sequence"/>
</dbReference>
<dbReference type="PANTHER" id="PTHR47331">
    <property type="entry name" value="PHD-TYPE DOMAIN-CONTAINING PROTEIN"/>
    <property type="match status" value="1"/>
</dbReference>
<evidence type="ECO:0000313" key="2">
    <source>
        <dbReference type="Proteomes" id="UP000069940"/>
    </source>
</evidence>
<reference evidence="2" key="1">
    <citation type="journal article" date="2015" name="Proc. Natl. Acad. Sci. U.S.A.">
        <title>Genome sequence of the Asian Tiger mosquito, Aedes albopictus, reveals insights into its biology, genetics, and evolution.</title>
        <authorList>
            <person name="Chen X.G."/>
            <person name="Jiang X."/>
            <person name="Gu J."/>
            <person name="Xu M."/>
            <person name="Wu Y."/>
            <person name="Deng Y."/>
            <person name="Zhang C."/>
            <person name="Bonizzoni M."/>
            <person name="Dermauw W."/>
            <person name="Vontas J."/>
            <person name="Armbruster P."/>
            <person name="Huang X."/>
            <person name="Yang Y."/>
            <person name="Zhang H."/>
            <person name="He W."/>
            <person name="Peng H."/>
            <person name="Liu Y."/>
            <person name="Wu K."/>
            <person name="Chen J."/>
            <person name="Lirakis M."/>
            <person name="Topalis P."/>
            <person name="Van Leeuwen T."/>
            <person name="Hall A.B."/>
            <person name="Jiang X."/>
            <person name="Thorpe C."/>
            <person name="Mueller R.L."/>
            <person name="Sun C."/>
            <person name="Waterhouse R.M."/>
            <person name="Yan G."/>
            <person name="Tu Z.J."/>
            <person name="Fang X."/>
            <person name="James A.A."/>
        </authorList>
    </citation>
    <scope>NUCLEOTIDE SEQUENCE [LARGE SCALE GENOMIC DNA]</scope>
    <source>
        <strain evidence="2">Foshan</strain>
    </source>
</reference>
<reference evidence="1" key="2">
    <citation type="submission" date="2025-05" db="UniProtKB">
        <authorList>
            <consortium name="EnsemblMetazoa"/>
        </authorList>
    </citation>
    <scope>IDENTIFICATION</scope>
    <source>
        <strain evidence="1">Foshan</strain>
    </source>
</reference>
<evidence type="ECO:0000313" key="1">
    <source>
        <dbReference type="EnsemblMetazoa" id="AALFPA23_024952.P37191"/>
    </source>
</evidence>
<evidence type="ECO:0008006" key="3">
    <source>
        <dbReference type="Google" id="ProtNLM"/>
    </source>
</evidence>
<organism evidence="1 2">
    <name type="scientific">Aedes albopictus</name>
    <name type="common">Asian tiger mosquito</name>
    <name type="synonym">Stegomyia albopicta</name>
    <dbReference type="NCBI Taxonomy" id="7160"/>
    <lineage>
        <taxon>Eukaryota</taxon>
        <taxon>Metazoa</taxon>
        <taxon>Ecdysozoa</taxon>
        <taxon>Arthropoda</taxon>
        <taxon>Hexapoda</taxon>
        <taxon>Insecta</taxon>
        <taxon>Pterygota</taxon>
        <taxon>Neoptera</taxon>
        <taxon>Endopterygota</taxon>
        <taxon>Diptera</taxon>
        <taxon>Nematocera</taxon>
        <taxon>Culicoidea</taxon>
        <taxon>Culicidae</taxon>
        <taxon>Culicinae</taxon>
        <taxon>Aedini</taxon>
        <taxon>Aedes</taxon>
        <taxon>Stegomyia</taxon>
    </lineage>
</organism>
<dbReference type="PANTHER" id="PTHR47331:SF1">
    <property type="entry name" value="GAG-LIKE PROTEIN"/>
    <property type="match status" value="1"/>
</dbReference>
<name>A0ABM2A6J8_AEDAL</name>
<sequence length="268" mass="29527">MLLSELVAKLPPSIRLDWGLHTQRIPDITLKAFSDFVSSIKAAACQVTMPFDSGSQDDVVRTGRKKDKGGYINSHSAEVNIRDRVSATPSQKQPKLCLMCQRDDHRIKHCNKFSSLSVAERWSLVEQRKMCQRCLTCHGKWPCRTTQPCGMDGCDDMHHKLLHPGKPKLATPGHKGPSSSGIVTAHRSKQPGTFFKILPVTLSHRGKSVATFAFLDDGSNVTLLENSIADELDLDGEESSLCLQWTSNVTRKESASKRVQVCISGGDG</sequence>
<dbReference type="GeneID" id="134286713"/>